<organism evidence="1 2">
    <name type="scientific">Penicillium subrubescens</name>
    <dbReference type="NCBI Taxonomy" id="1316194"/>
    <lineage>
        <taxon>Eukaryota</taxon>
        <taxon>Fungi</taxon>
        <taxon>Dikarya</taxon>
        <taxon>Ascomycota</taxon>
        <taxon>Pezizomycotina</taxon>
        <taxon>Eurotiomycetes</taxon>
        <taxon>Eurotiomycetidae</taxon>
        <taxon>Eurotiales</taxon>
        <taxon>Aspergillaceae</taxon>
        <taxon>Penicillium</taxon>
    </lineage>
</organism>
<keyword evidence="2" id="KW-1185">Reference proteome</keyword>
<protein>
    <submittedName>
        <fullName evidence="1">Uncharacterized protein</fullName>
    </submittedName>
</protein>
<accession>A0A1Q5UM77</accession>
<gene>
    <name evidence="1" type="ORF">PENSUB_768</name>
</gene>
<proteinExistence type="predicted"/>
<name>A0A1Q5UM77_9EURO</name>
<dbReference type="EMBL" id="MNBE01000128">
    <property type="protein sequence ID" value="OKP13577.1"/>
    <property type="molecule type" value="Genomic_DNA"/>
</dbReference>
<comment type="caution">
    <text evidence="1">The sequence shown here is derived from an EMBL/GenBank/DDBJ whole genome shotgun (WGS) entry which is preliminary data.</text>
</comment>
<evidence type="ECO:0000313" key="1">
    <source>
        <dbReference type="EMBL" id="OKP13577.1"/>
    </source>
</evidence>
<dbReference type="AlphaFoldDB" id="A0A1Q5UM77"/>
<dbReference type="OrthoDB" id="10406770at2759"/>
<evidence type="ECO:0000313" key="2">
    <source>
        <dbReference type="Proteomes" id="UP000186955"/>
    </source>
</evidence>
<dbReference type="Proteomes" id="UP000186955">
    <property type="component" value="Unassembled WGS sequence"/>
</dbReference>
<sequence>MFRAVETLINCLQILKLGYKNRVRTLEKIGADDAHVQRSKNASTGLPFEKWELYQWKLVKEQMFPPFFVESEKLCVPAKFLCLKRFAALAKIEIPSAFTGRLEDSILAHLFYELTLILLKDALGDGIHNHPFARYLAGKVRQNDEDGIASASASSCPEAFFKFSCSLPAMPPDHMEEDSGDL</sequence>
<reference evidence="1 2" key="1">
    <citation type="submission" date="2016-10" db="EMBL/GenBank/DDBJ databases">
        <title>Genome sequence of the ascomycete fungus Penicillium subrubescens.</title>
        <authorList>
            <person name="De Vries R.P."/>
            <person name="Peng M."/>
            <person name="Dilokpimol A."/>
            <person name="Hilden K."/>
            <person name="Makela M.R."/>
            <person name="Grigoriev I."/>
            <person name="Riley R."/>
            <person name="Granchi Z."/>
        </authorList>
    </citation>
    <scope>NUCLEOTIDE SEQUENCE [LARGE SCALE GENOMIC DNA]</scope>
    <source>
        <strain evidence="1 2">CBS 132785</strain>
    </source>
</reference>